<dbReference type="PANTHER" id="PTHR43404:SF2">
    <property type="entry name" value="LIPOPOLYSACCHARIDE CHOLINEPHOSPHOTRANSFERASE LICD"/>
    <property type="match status" value="1"/>
</dbReference>
<evidence type="ECO:0000313" key="3">
    <source>
        <dbReference type="Proteomes" id="UP001651158"/>
    </source>
</evidence>
<comment type="caution">
    <text evidence="2">The sequence shown here is derived from an EMBL/GenBank/DDBJ whole genome shotgun (WGS) entry which is preliminary data.</text>
</comment>
<sequence>MFLFYGKNDIKQVVHTATDSINSYLVIPDEGPNLLRLPNLTSISWPQHKRPNFTRRSVGMGFELKLSEGQYKSLERLLRVFESVMISLQLQDQWFLAAGTLIGSLRHHEIIPWDDDVDVCVDIRHRKTIQSALQHLPSEFRTYAQSGRDKLYFTPLGENDAVNSTTVGSFNYTHVPWAWPFIDILYFRKVGPNTAVEVMWESKTYHLKQIFPVIYRPFGQHWYPAPRNPISVLSAYYFPSERLCVSSPYSHAAEMSVSSSSVPCSSLFHLHAFVQRCPIPRTGSGWQDLQFCDEYLVDGGGHRIHKIRTLLCSNEIDSSLFAANHASFSCP</sequence>
<dbReference type="EMBL" id="JAKROA010000002">
    <property type="protein sequence ID" value="KAL5110629.1"/>
    <property type="molecule type" value="Genomic_DNA"/>
</dbReference>
<organism evidence="2 3">
    <name type="scientific">Taenia crassiceps</name>
    <dbReference type="NCBI Taxonomy" id="6207"/>
    <lineage>
        <taxon>Eukaryota</taxon>
        <taxon>Metazoa</taxon>
        <taxon>Spiralia</taxon>
        <taxon>Lophotrochozoa</taxon>
        <taxon>Platyhelminthes</taxon>
        <taxon>Cestoda</taxon>
        <taxon>Eucestoda</taxon>
        <taxon>Cyclophyllidea</taxon>
        <taxon>Taeniidae</taxon>
        <taxon>Taenia</taxon>
    </lineage>
</organism>
<feature type="domain" description="LicD/FKTN/FKRP nucleotidyltransferase" evidence="1">
    <location>
        <begin position="94"/>
        <end position="152"/>
    </location>
</feature>
<dbReference type="Pfam" id="PF04991">
    <property type="entry name" value="LicD"/>
    <property type="match status" value="1"/>
</dbReference>
<dbReference type="Proteomes" id="UP001651158">
    <property type="component" value="Unassembled WGS sequence"/>
</dbReference>
<dbReference type="PANTHER" id="PTHR43404">
    <property type="entry name" value="LIPOPOLYSACCHARIDE CHOLINEPHOSPHOTRANSFERASE LICD"/>
    <property type="match status" value="1"/>
</dbReference>
<evidence type="ECO:0000259" key="1">
    <source>
        <dbReference type="Pfam" id="PF04991"/>
    </source>
</evidence>
<name>A0ABR4QLP3_9CEST</name>
<keyword evidence="3" id="KW-1185">Reference proteome</keyword>
<accession>A0ABR4QLP3</accession>
<evidence type="ECO:0000313" key="2">
    <source>
        <dbReference type="EMBL" id="KAL5110629.1"/>
    </source>
</evidence>
<gene>
    <name evidence="2" type="ORF">TcWFU_007231</name>
</gene>
<dbReference type="InterPro" id="IPR052942">
    <property type="entry name" value="LPS_cholinephosphotransferase"/>
</dbReference>
<protein>
    <recommendedName>
        <fullName evidence="1">LicD/FKTN/FKRP nucleotidyltransferase domain-containing protein</fullName>
    </recommendedName>
</protein>
<proteinExistence type="predicted"/>
<dbReference type="InterPro" id="IPR007074">
    <property type="entry name" value="LicD/FKTN/FKRP_NTP_transf"/>
</dbReference>
<reference evidence="2 3" key="1">
    <citation type="journal article" date="2022" name="Front. Cell. Infect. Microbiol.">
        <title>The Genomes of Two Strains of Taenia crassiceps the Animal Model for the Study of Human Cysticercosis.</title>
        <authorList>
            <person name="Bobes R.J."/>
            <person name="Estrada K."/>
            <person name="Rios-Valencia D.G."/>
            <person name="Calderon-Gallegos A."/>
            <person name="de la Torre P."/>
            <person name="Carrero J.C."/>
            <person name="Sanchez-Flores A."/>
            <person name="Laclette J.P."/>
        </authorList>
    </citation>
    <scope>NUCLEOTIDE SEQUENCE [LARGE SCALE GENOMIC DNA]</scope>
    <source>
        <strain evidence="2">WFUcys</strain>
    </source>
</reference>